<dbReference type="OrthoDB" id="9793111at2"/>
<dbReference type="NCBIfam" id="TIGR00506">
    <property type="entry name" value="ribB"/>
    <property type="match status" value="1"/>
</dbReference>
<protein>
    <recommendedName>
        <fullName evidence="8 14">3,4-dihydroxy-2-butanone 4-phosphate synthase</fullName>
        <shortName evidence="14">DHBP synthase</shortName>
        <ecNumber evidence="7 14">4.1.99.12</ecNumber>
    </recommendedName>
</protein>
<feature type="binding site" evidence="14">
    <location>
        <position position="34"/>
    </location>
    <ligand>
        <name>Mg(2+)</name>
        <dbReference type="ChEBI" id="CHEBI:18420"/>
        <label>1</label>
    </ligand>
</feature>
<comment type="function">
    <text evidence="3 14">Catalyzes the conversion of D-ribulose 5-phosphate to formate and 3,4-dihydroxy-2-butanone 4-phosphate.</text>
</comment>
<evidence type="ECO:0000313" key="16">
    <source>
        <dbReference type="EMBL" id="OBR38365.1"/>
    </source>
</evidence>
<dbReference type="GO" id="GO:0030145">
    <property type="term" value="F:manganese ion binding"/>
    <property type="evidence" value="ECO:0007669"/>
    <property type="project" value="UniProtKB-UniRule"/>
</dbReference>
<comment type="subunit">
    <text evidence="14">Homodimer.</text>
</comment>
<dbReference type="PANTHER" id="PTHR21327:SF18">
    <property type="entry name" value="3,4-DIHYDROXY-2-BUTANONE 4-PHOSPHATE SYNTHASE"/>
    <property type="match status" value="1"/>
</dbReference>
<reference evidence="17" key="1">
    <citation type="submission" date="2016-06" db="EMBL/GenBank/DDBJ databases">
        <authorList>
            <person name="Zhan P."/>
        </authorList>
    </citation>
    <scope>NUCLEOTIDE SEQUENCE [LARGE SCALE GENOMIC DNA]</scope>
    <source>
        <strain evidence="17">T28</strain>
    </source>
</reference>
<dbReference type="PANTHER" id="PTHR21327">
    <property type="entry name" value="GTP CYCLOHYDROLASE II-RELATED"/>
    <property type="match status" value="1"/>
</dbReference>
<dbReference type="EMBL" id="LZFP01000014">
    <property type="protein sequence ID" value="OBR38365.1"/>
    <property type="molecule type" value="Genomic_DNA"/>
</dbReference>
<evidence type="ECO:0000313" key="17">
    <source>
        <dbReference type="Proteomes" id="UP000092164"/>
    </source>
</evidence>
<dbReference type="Gene3D" id="3.90.870.10">
    <property type="entry name" value="DHBP synthase"/>
    <property type="match status" value="1"/>
</dbReference>
<dbReference type="UniPathway" id="UPA00275">
    <property type="reaction ID" value="UER00399"/>
</dbReference>
<dbReference type="SUPFAM" id="SSF142695">
    <property type="entry name" value="RibA-like"/>
    <property type="match status" value="1"/>
</dbReference>
<dbReference type="AlphaFoldDB" id="A0A1B7Z6N5"/>
<evidence type="ECO:0000256" key="5">
    <source>
        <dbReference type="ARBA" id="ARBA00005520"/>
    </source>
</evidence>
<dbReference type="InterPro" id="IPR017945">
    <property type="entry name" value="DHBP_synth_RibB-like_a/b_dom"/>
</dbReference>
<comment type="cofactor">
    <cofactor evidence="14">
        <name>Mg(2+)</name>
        <dbReference type="ChEBI" id="CHEBI:18420"/>
    </cofactor>
    <cofactor evidence="14">
        <name>Mn(2+)</name>
        <dbReference type="ChEBI" id="CHEBI:29035"/>
    </cofactor>
    <text evidence="14">Binds 2 divalent metal cations per subunit. Magnesium or manganese.</text>
</comment>
<evidence type="ECO:0000256" key="11">
    <source>
        <dbReference type="ARBA" id="ARBA00022842"/>
    </source>
</evidence>
<evidence type="ECO:0000256" key="6">
    <source>
        <dbReference type="ARBA" id="ARBA00008976"/>
    </source>
</evidence>
<dbReference type="GO" id="GO:0008686">
    <property type="term" value="F:3,4-dihydroxy-2-butanone-4-phosphate synthase activity"/>
    <property type="evidence" value="ECO:0007669"/>
    <property type="project" value="UniProtKB-UniRule"/>
</dbReference>
<comment type="pathway">
    <text evidence="4 14">Cofactor biosynthesis; riboflavin biosynthesis; 2-hydroxy-3-oxobutyl phosphate from D-ribulose 5-phosphate: step 1/1.</text>
</comment>
<evidence type="ECO:0000256" key="14">
    <source>
        <dbReference type="HAMAP-Rule" id="MF_00180"/>
    </source>
</evidence>
<evidence type="ECO:0000256" key="3">
    <source>
        <dbReference type="ARBA" id="ARBA00002284"/>
    </source>
</evidence>
<feature type="binding site" evidence="14">
    <location>
        <begin position="33"/>
        <end position="34"/>
    </location>
    <ligand>
        <name>D-ribulose 5-phosphate</name>
        <dbReference type="ChEBI" id="CHEBI:58121"/>
    </ligand>
</feature>
<keyword evidence="12 14" id="KW-0464">Manganese</keyword>
<comment type="similarity">
    <text evidence="6">In the C-terminal section; belongs to the GTP cyclohydrolase II family.</text>
</comment>
<dbReference type="Pfam" id="PF00926">
    <property type="entry name" value="DHBP_synthase"/>
    <property type="match status" value="1"/>
</dbReference>
<dbReference type="FunFam" id="3.90.870.10:FF:000001">
    <property type="entry name" value="Riboflavin biosynthesis protein RibBA"/>
    <property type="match status" value="1"/>
</dbReference>
<comment type="catalytic activity">
    <reaction evidence="1 14">
        <text>D-ribulose 5-phosphate = (2S)-2-hydroxy-3-oxobutyl phosphate + formate + H(+)</text>
        <dbReference type="Rhea" id="RHEA:18457"/>
        <dbReference type="ChEBI" id="CHEBI:15378"/>
        <dbReference type="ChEBI" id="CHEBI:15740"/>
        <dbReference type="ChEBI" id="CHEBI:58121"/>
        <dbReference type="ChEBI" id="CHEBI:58830"/>
        <dbReference type="EC" id="4.1.99.12"/>
    </reaction>
</comment>
<feature type="binding site" evidence="14">
    <location>
        <begin position="147"/>
        <end position="151"/>
    </location>
    <ligand>
        <name>D-ribulose 5-phosphate</name>
        <dbReference type="ChEBI" id="CHEBI:58121"/>
    </ligand>
</feature>
<evidence type="ECO:0000256" key="1">
    <source>
        <dbReference type="ARBA" id="ARBA00000141"/>
    </source>
</evidence>
<evidence type="ECO:0000256" key="2">
    <source>
        <dbReference type="ARBA" id="ARBA00001936"/>
    </source>
</evidence>
<evidence type="ECO:0000256" key="13">
    <source>
        <dbReference type="ARBA" id="ARBA00023239"/>
    </source>
</evidence>
<feature type="domain" description="GTP cyclohydrolase II" evidence="15">
    <location>
        <begin position="217"/>
        <end position="376"/>
    </location>
</feature>
<sequence>MTDLSKIKLNSIEEAIADIRLGKVIIVVDDENRENEGDFLAAAELATPETVNFMATHGRGLICAPLTEGRCRDLGLHMMVSTNTDPLETAFTVSVDLRGKGVTTGISAGDRSKTVIALTENDTKPHDLARPGHIFPLVAKEGGVLRRTGHTEAAIDFARLAGLQPAGIIVEIMNEDGSMARLPQLVDVAKKFDLKIVSIEDLVAYRMEHDSLIDKEIDFDITTRFGNFRLRAYKQTTNNHVHIALTRGSWSSDEKILTRINSTLINNDILGTLTHNPDEKLEDMFKKINEEGKGAIVFINQDSESLNLLSRLRELKELQKQGIHKAPKIEMDSRDFGIGAQILHDLGIHKMRLMTNSTQTKRVGIVGYGLEIVEYVAY</sequence>
<keyword evidence="11 14" id="KW-0460">Magnesium</keyword>
<gene>
    <name evidence="14" type="primary">ribB</name>
    <name evidence="16" type="ORF">A9200_17875</name>
</gene>
<dbReference type="STRING" id="1836467.BTR34_15535"/>
<evidence type="ECO:0000256" key="12">
    <source>
        <dbReference type="ARBA" id="ARBA00023211"/>
    </source>
</evidence>
<accession>A0A1B7Z6N5</accession>
<dbReference type="GO" id="GO:0005829">
    <property type="term" value="C:cytosol"/>
    <property type="evidence" value="ECO:0007669"/>
    <property type="project" value="TreeGrafter"/>
</dbReference>
<evidence type="ECO:0000256" key="4">
    <source>
        <dbReference type="ARBA" id="ARBA00004904"/>
    </source>
</evidence>
<dbReference type="Proteomes" id="UP000092164">
    <property type="component" value="Unassembled WGS sequence"/>
</dbReference>
<comment type="caution">
    <text evidence="16">The sequence shown here is derived from an EMBL/GenBank/DDBJ whole genome shotgun (WGS) entry which is preliminary data.</text>
</comment>
<dbReference type="KEGG" id="mart:BTR34_15535"/>
<dbReference type="EC" id="4.1.99.12" evidence="7 14"/>
<evidence type="ECO:0000259" key="15">
    <source>
        <dbReference type="Pfam" id="PF00925"/>
    </source>
</evidence>
<comment type="similarity">
    <text evidence="5">In the N-terminal section; belongs to the DHBP synthase family.</text>
</comment>
<organism evidence="16 17">
    <name type="scientific">Maribacter hydrothermalis</name>
    <dbReference type="NCBI Taxonomy" id="1836467"/>
    <lineage>
        <taxon>Bacteria</taxon>
        <taxon>Pseudomonadati</taxon>
        <taxon>Bacteroidota</taxon>
        <taxon>Flavobacteriia</taxon>
        <taxon>Flavobacteriales</taxon>
        <taxon>Flavobacteriaceae</taxon>
        <taxon>Maribacter</taxon>
    </lineage>
</organism>
<feature type="binding site" evidence="14">
    <location>
        <position position="34"/>
    </location>
    <ligand>
        <name>Mg(2+)</name>
        <dbReference type="ChEBI" id="CHEBI:18420"/>
        <label>2</label>
    </ligand>
</feature>
<dbReference type="HAMAP" id="MF_00180">
    <property type="entry name" value="RibB"/>
    <property type="match status" value="1"/>
</dbReference>
<evidence type="ECO:0000256" key="8">
    <source>
        <dbReference type="ARBA" id="ARBA00018836"/>
    </source>
</evidence>
<keyword evidence="10 14" id="KW-0479">Metal-binding</keyword>
<feature type="binding site" evidence="14">
    <location>
        <position position="38"/>
    </location>
    <ligand>
        <name>D-ribulose 5-phosphate</name>
        <dbReference type="ChEBI" id="CHEBI:58121"/>
    </ligand>
</feature>
<dbReference type="GO" id="GO:0009231">
    <property type="term" value="P:riboflavin biosynthetic process"/>
    <property type="evidence" value="ECO:0007669"/>
    <property type="project" value="UniProtKB-UniRule"/>
</dbReference>
<feature type="binding site" evidence="14">
    <location>
        <position position="150"/>
    </location>
    <ligand>
        <name>Mg(2+)</name>
        <dbReference type="ChEBI" id="CHEBI:18420"/>
        <label>2</label>
    </ligand>
</feature>
<keyword evidence="13 14" id="KW-0456">Lyase</keyword>
<dbReference type="InterPro" id="IPR036144">
    <property type="entry name" value="RibA-like_sf"/>
</dbReference>
<dbReference type="InterPro" id="IPR032677">
    <property type="entry name" value="GTP_cyclohydro_II"/>
</dbReference>
<evidence type="ECO:0000256" key="7">
    <source>
        <dbReference type="ARBA" id="ARBA00012153"/>
    </source>
</evidence>
<dbReference type="GO" id="GO:0000287">
    <property type="term" value="F:magnesium ion binding"/>
    <property type="evidence" value="ECO:0007669"/>
    <property type="project" value="UniProtKB-UniRule"/>
</dbReference>
<comment type="cofactor">
    <cofactor evidence="2">
        <name>Mn(2+)</name>
        <dbReference type="ChEBI" id="CHEBI:29035"/>
    </cofactor>
</comment>
<dbReference type="GO" id="GO:0003935">
    <property type="term" value="F:GTP cyclohydrolase II activity"/>
    <property type="evidence" value="ECO:0007669"/>
    <property type="project" value="TreeGrafter"/>
</dbReference>
<dbReference type="RefSeq" id="WP_068485096.1">
    <property type="nucleotide sequence ID" value="NZ_CP018760.1"/>
</dbReference>
<feature type="site" description="Essential for catalytic activity" evidence="14">
    <location>
        <position position="133"/>
    </location>
</feature>
<proteinExistence type="inferred from homology"/>
<dbReference type="PIRSF" id="PIRSF001259">
    <property type="entry name" value="RibA"/>
    <property type="match status" value="1"/>
</dbReference>
<dbReference type="Pfam" id="PF00925">
    <property type="entry name" value="GTP_cyclohydro2"/>
    <property type="match status" value="1"/>
</dbReference>
<evidence type="ECO:0000256" key="9">
    <source>
        <dbReference type="ARBA" id="ARBA00022619"/>
    </source>
</evidence>
<feature type="site" description="Essential for catalytic activity" evidence="14">
    <location>
        <position position="171"/>
    </location>
</feature>
<name>A0A1B7Z6N5_9FLAO</name>
<dbReference type="Gene3D" id="3.40.50.10990">
    <property type="entry name" value="GTP cyclohydrolase II"/>
    <property type="match status" value="1"/>
</dbReference>
<dbReference type="InterPro" id="IPR000422">
    <property type="entry name" value="DHBP_synthase_RibB"/>
</dbReference>
<keyword evidence="9 14" id="KW-0686">Riboflavin biosynthesis</keyword>
<evidence type="ECO:0000256" key="10">
    <source>
        <dbReference type="ARBA" id="ARBA00022723"/>
    </source>
</evidence>
<comment type="similarity">
    <text evidence="14">Belongs to the DHBP synthase family.</text>
</comment>
<dbReference type="SUPFAM" id="SSF55821">
    <property type="entry name" value="YrdC/RibB"/>
    <property type="match status" value="1"/>
</dbReference>
<keyword evidence="17" id="KW-1185">Reference proteome</keyword>